<dbReference type="AlphaFoldDB" id="A0A031K651"/>
<dbReference type="PANTHER" id="PTHR44051:SF19">
    <property type="entry name" value="DISULFIDE-BOND OXIDOREDUCTASE YFCG"/>
    <property type="match status" value="1"/>
</dbReference>
<dbReference type="eggNOG" id="COG0625">
    <property type="taxonomic scope" value="Bacteria"/>
</dbReference>
<protein>
    <submittedName>
        <fullName evidence="6">Glutathione S-transferase</fullName>
    </submittedName>
</protein>
<feature type="domain" description="GST C-terminal" evidence="5">
    <location>
        <begin position="88"/>
        <end position="212"/>
    </location>
</feature>
<dbReference type="SUPFAM" id="SSF52833">
    <property type="entry name" value="Thioredoxin-like"/>
    <property type="match status" value="1"/>
</dbReference>
<dbReference type="Pfam" id="PF00043">
    <property type="entry name" value="GST_C"/>
    <property type="match status" value="1"/>
</dbReference>
<dbReference type="InterPro" id="IPR004045">
    <property type="entry name" value="Glutathione_S-Trfase_N"/>
</dbReference>
<evidence type="ECO:0000256" key="2">
    <source>
        <dbReference type="ARBA" id="ARBA00022679"/>
    </source>
</evidence>
<dbReference type="RefSeq" id="WP_036522692.1">
    <property type="nucleotide sequence ID" value="NZ_JFYZ01000001.1"/>
</dbReference>
<dbReference type="PROSITE" id="PS50405">
    <property type="entry name" value="GST_CTER"/>
    <property type="match status" value="1"/>
</dbReference>
<dbReference type="InterPro" id="IPR036282">
    <property type="entry name" value="Glutathione-S-Trfase_C_sf"/>
</dbReference>
<organism evidence="6 7">
    <name type="scientific">Novosphingobium resinovorum</name>
    <dbReference type="NCBI Taxonomy" id="158500"/>
    <lineage>
        <taxon>Bacteria</taxon>
        <taxon>Pseudomonadati</taxon>
        <taxon>Pseudomonadota</taxon>
        <taxon>Alphaproteobacteria</taxon>
        <taxon>Sphingomonadales</taxon>
        <taxon>Sphingomonadaceae</taxon>
        <taxon>Novosphingobium</taxon>
    </lineage>
</organism>
<evidence type="ECO:0000313" key="7">
    <source>
        <dbReference type="Proteomes" id="UP000024329"/>
    </source>
</evidence>
<dbReference type="PROSITE" id="PS50404">
    <property type="entry name" value="GST_NTER"/>
    <property type="match status" value="1"/>
</dbReference>
<accession>A0A031K651</accession>
<feature type="domain" description="GST N-terminal" evidence="4">
    <location>
        <begin position="4"/>
        <end position="83"/>
    </location>
</feature>
<name>A0A031K651_9SPHN</name>
<dbReference type="SFLD" id="SFLDG00358">
    <property type="entry name" value="Main_(cytGST)"/>
    <property type="match status" value="1"/>
</dbReference>
<evidence type="ECO:0000256" key="3">
    <source>
        <dbReference type="RuleBase" id="RU003494"/>
    </source>
</evidence>
<gene>
    <name evidence="6" type="ORF">BV97_00457</name>
</gene>
<sequence>MTAPFFTIWGRLNSHNVKKVAWFAEELGLKYERHDIGGKFGFTDEYLAKNPNRLIPTIEDGKVVLWESNAILRYMAAEYGGAAWFAADPIDRALADRWMDWQFTYADAQRAPFLATARQSPDQWDHAAIAKGIADCAKQLAIMDTYLTGKPWLSGAQFGIGDIPMGVYAYTWFNLKFDAFGIEQPEFPAIADWYARIVKRPGFAEQVMIPLT</sequence>
<dbReference type="Pfam" id="PF02798">
    <property type="entry name" value="GST_N"/>
    <property type="match status" value="1"/>
</dbReference>
<dbReference type="EMBL" id="JFYZ01000001">
    <property type="protein sequence ID" value="EZP84699.1"/>
    <property type="molecule type" value="Genomic_DNA"/>
</dbReference>
<dbReference type="FunFam" id="3.40.30.10:FF:000039">
    <property type="entry name" value="Glutathione S-transferase domain"/>
    <property type="match status" value="1"/>
</dbReference>
<dbReference type="InterPro" id="IPR004046">
    <property type="entry name" value="GST_C"/>
</dbReference>
<keyword evidence="2 6" id="KW-0808">Transferase</keyword>
<dbReference type="SUPFAM" id="SSF47616">
    <property type="entry name" value="GST C-terminal domain-like"/>
    <property type="match status" value="1"/>
</dbReference>
<evidence type="ECO:0000313" key="6">
    <source>
        <dbReference type="EMBL" id="EZP84699.1"/>
    </source>
</evidence>
<dbReference type="Gene3D" id="3.40.30.10">
    <property type="entry name" value="Glutaredoxin"/>
    <property type="match status" value="1"/>
</dbReference>
<dbReference type="SFLD" id="SFLDG01150">
    <property type="entry name" value="Main.1:_Beta-like"/>
    <property type="match status" value="1"/>
</dbReference>
<dbReference type="PATRIC" id="fig|158500.4.peg.471"/>
<evidence type="ECO:0000259" key="5">
    <source>
        <dbReference type="PROSITE" id="PS50405"/>
    </source>
</evidence>
<reference evidence="6 7" key="1">
    <citation type="submission" date="2014-03" db="EMBL/GenBank/DDBJ databases">
        <title>Whole genome sequence of Novosphingobium resinovorum KF1.</title>
        <authorList>
            <person name="Gan H.M."/>
            <person name="Gan H.Y."/>
            <person name="Chew T.H."/>
            <person name="Savka M.A."/>
        </authorList>
    </citation>
    <scope>NUCLEOTIDE SEQUENCE [LARGE SCALE GENOMIC DNA]</scope>
    <source>
        <strain evidence="6 7">KF1</strain>
    </source>
</reference>
<dbReference type="Gene3D" id="1.20.1050.10">
    <property type="match status" value="1"/>
</dbReference>
<dbReference type="GO" id="GO:0016740">
    <property type="term" value="F:transferase activity"/>
    <property type="evidence" value="ECO:0007669"/>
    <property type="project" value="UniProtKB-KW"/>
</dbReference>
<dbReference type="CDD" id="cd03047">
    <property type="entry name" value="GST_N_2"/>
    <property type="match status" value="1"/>
</dbReference>
<dbReference type="PANTHER" id="PTHR44051">
    <property type="entry name" value="GLUTATHIONE S-TRANSFERASE-RELATED"/>
    <property type="match status" value="1"/>
</dbReference>
<comment type="caution">
    <text evidence="6">The sequence shown here is derived from an EMBL/GenBank/DDBJ whole genome shotgun (WGS) entry which is preliminary data.</text>
</comment>
<dbReference type="STRING" id="158500.BES08_02345"/>
<dbReference type="InterPro" id="IPR036249">
    <property type="entry name" value="Thioredoxin-like_sf"/>
</dbReference>
<dbReference type="Proteomes" id="UP000024329">
    <property type="component" value="Unassembled WGS sequence"/>
</dbReference>
<dbReference type="InterPro" id="IPR040079">
    <property type="entry name" value="Glutathione_S-Trfase"/>
</dbReference>
<comment type="similarity">
    <text evidence="1 3">Belongs to the GST superfamily.</text>
</comment>
<proteinExistence type="inferred from homology"/>
<dbReference type="SFLD" id="SFLDS00019">
    <property type="entry name" value="Glutathione_Transferase_(cytos"/>
    <property type="match status" value="1"/>
</dbReference>
<evidence type="ECO:0000259" key="4">
    <source>
        <dbReference type="PROSITE" id="PS50404"/>
    </source>
</evidence>
<dbReference type="InterPro" id="IPR010987">
    <property type="entry name" value="Glutathione-S-Trfase_C-like"/>
</dbReference>
<evidence type="ECO:0000256" key="1">
    <source>
        <dbReference type="ARBA" id="ARBA00007409"/>
    </source>
</evidence>